<name>A0A401IFE7_APHSA</name>
<evidence type="ECO:0000313" key="6">
    <source>
        <dbReference type="Proteomes" id="UP000287247"/>
    </source>
</evidence>
<dbReference type="InterPro" id="IPR016155">
    <property type="entry name" value="Mopterin_synth/thiamin_S_b"/>
</dbReference>
<protein>
    <recommendedName>
        <fullName evidence="3">Molybdopterin synthase sulfur carrier subunit</fullName>
    </recommendedName>
</protein>
<dbReference type="SUPFAM" id="SSF54285">
    <property type="entry name" value="MoaD/ThiS"/>
    <property type="match status" value="1"/>
</dbReference>
<evidence type="ECO:0000256" key="2">
    <source>
        <dbReference type="ARBA" id="ARBA00024200"/>
    </source>
</evidence>
<dbReference type="PANTHER" id="PTHR33359:SF1">
    <property type="entry name" value="MOLYBDOPTERIN SYNTHASE SULFUR CARRIER SUBUNIT"/>
    <property type="match status" value="1"/>
</dbReference>
<evidence type="ECO:0000256" key="4">
    <source>
        <dbReference type="SAM" id="Phobius"/>
    </source>
</evidence>
<dbReference type="InterPro" id="IPR012675">
    <property type="entry name" value="Beta-grasp_dom_sf"/>
</dbReference>
<gene>
    <name evidence="5" type="ORF">AsFPU1_1413</name>
</gene>
<evidence type="ECO:0000313" key="5">
    <source>
        <dbReference type="EMBL" id="GBF80012.1"/>
    </source>
</evidence>
<accession>A0A401IFE7</accession>
<keyword evidence="4" id="KW-1133">Transmembrane helix</keyword>
<feature type="transmembrane region" description="Helical" evidence="4">
    <location>
        <begin position="40"/>
        <end position="59"/>
    </location>
</feature>
<sequence>MSLKNLSLQNYSNYDTSICDVVDQLGADVSNLERLESVKAGVLGAITFIIPYFLTLRLHDVLWEYTPIPPLTLGLKLAIALISGFLFGVTYRYIIRNETNSHLKDGAVFAFGLIRGLVPLEMSPQVLDSLGEISILGIESILCFAIVRFSIDFALHRHWIKPFLLMSQPDLTITLKLFAAYQEAYGISQISRNFPSQTTVKAVLETLIEEHPELEKWREVTRFGVNFQFVEADILLQDGDEVVFIPPVSGG</sequence>
<dbReference type="Pfam" id="PF02597">
    <property type="entry name" value="ThiS"/>
    <property type="match status" value="1"/>
</dbReference>
<evidence type="ECO:0000256" key="3">
    <source>
        <dbReference type="ARBA" id="ARBA00024247"/>
    </source>
</evidence>
<dbReference type="GO" id="GO:0000166">
    <property type="term" value="F:nucleotide binding"/>
    <property type="evidence" value="ECO:0007669"/>
    <property type="project" value="UniProtKB-KW"/>
</dbReference>
<comment type="caution">
    <text evidence="5">The sequence shown here is derived from an EMBL/GenBank/DDBJ whole genome shotgun (WGS) entry which is preliminary data.</text>
</comment>
<proteinExistence type="inferred from homology"/>
<dbReference type="GO" id="GO:0006777">
    <property type="term" value="P:Mo-molybdopterin cofactor biosynthetic process"/>
    <property type="evidence" value="ECO:0007669"/>
    <property type="project" value="InterPro"/>
</dbReference>
<dbReference type="AlphaFoldDB" id="A0A401IFE7"/>
<dbReference type="Gene3D" id="3.10.20.30">
    <property type="match status" value="1"/>
</dbReference>
<dbReference type="Proteomes" id="UP000287247">
    <property type="component" value="Unassembled WGS sequence"/>
</dbReference>
<feature type="transmembrane region" description="Helical" evidence="4">
    <location>
        <begin position="71"/>
        <end position="94"/>
    </location>
</feature>
<reference evidence="6" key="1">
    <citation type="submission" date="2017-05" db="EMBL/GenBank/DDBJ databases">
        <title>Physiological properties and genetic analysis related to exopolysaccharide production of fresh-water unicellular cyanobacterium Aphanothece sacrum, Suizenji Nori, that has been cultured as a food source in Japan.</title>
        <authorList>
            <person name="Kanesaki Y."/>
            <person name="Yoshikawa S."/>
            <person name="Ohki K."/>
        </authorList>
    </citation>
    <scope>NUCLEOTIDE SEQUENCE [LARGE SCALE GENOMIC DNA]</scope>
    <source>
        <strain evidence="6">FPU1</strain>
    </source>
</reference>
<keyword evidence="4" id="KW-0812">Transmembrane</keyword>
<organism evidence="5 6">
    <name type="scientific">Aphanothece sacrum FPU1</name>
    <dbReference type="NCBI Taxonomy" id="1920663"/>
    <lineage>
        <taxon>Bacteria</taxon>
        <taxon>Bacillati</taxon>
        <taxon>Cyanobacteriota</taxon>
        <taxon>Cyanophyceae</taxon>
        <taxon>Oscillatoriophycideae</taxon>
        <taxon>Chroococcales</taxon>
        <taxon>Aphanothecaceae</taxon>
        <taxon>Aphanothece</taxon>
    </lineage>
</organism>
<evidence type="ECO:0000256" key="1">
    <source>
        <dbReference type="ARBA" id="ARBA00022741"/>
    </source>
</evidence>
<dbReference type="EMBL" id="BDQK01000005">
    <property type="protein sequence ID" value="GBF80012.1"/>
    <property type="molecule type" value="Genomic_DNA"/>
</dbReference>
<keyword evidence="4" id="KW-0472">Membrane</keyword>
<comment type="similarity">
    <text evidence="2">Belongs to the MoaD family.</text>
</comment>
<keyword evidence="1" id="KW-0547">Nucleotide-binding</keyword>
<keyword evidence="6" id="KW-1185">Reference proteome</keyword>
<dbReference type="InterPro" id="IPR003749">
    <property type="entry name" value="ThiS/MoaD-like"/>
</dbReference>
<dbReference type="PANTHER" id="PTHR33359">
    <property type="entry name" value="MOLYBDOPTERIN SYNTHASE SULFUR CARRIER SUBUNIT"/>
    <property type="match status" value="1"/>
</dbReference>
<dbReference type="GO" id="GO:1990133">
    <property type="term" value="C:molybdopterin adenylyltransferase complex"/>
    <property type="evidence" value="ECO:0007669"/>
    <property type="project" value="TreeGrafter"/>
</dbReference>
<dbReference type="CDD" id="cd00754">
    <property type="entry name" value="Ubl_MoaD"/>
    <property type="match status" value="1"/>
</dbReference>
<dbReference type="InterPro" id="IPR044672">
    <property type="entry name" value="MOCS2A"/>
</dbReference>